<dbReference type="InterPro" id="IPR032432">
    <property type="entry name" value="Radical_SAM_C"/>
</dbReference>
<dbReference type="InterPro" id="IPR034687">
    <property type="entry name" value="ELP3-like"/>
</dbReference>
<dbReference type="InterPro" id="IPR007197">
    <property type="entry name" value="rSAM"/>
</dbReference>
<dbReference type="CDD" id="cd01335">
    <property type="entry name" value="Radical_SAM"/>
    <property type="match status" value="1"/>
</dbReference>
<dbReference type="SUPFAM" id="SSF55729">
    <property type="entry name" value="Acyl-CoA N-acyltransferases (Nat)"/>
    <property type="match status" value="1"/>
</dbReference>
<keyword evidence="10" id="KW-0694">RNA-binding</keyword>
<dbReference type="AlphaFoldDB" id="A0A6C0D8V2"/>
<comment type="pathway">
    <text evidence="2">tRNA modification.</text>
</comment>
<dbReference type="GO" id="GO:0051539">
    <property type="term" value="F:4 iron, 4 sulfur cluster binding"/>
    <property type="evidence" value="ECO:0007669"/>
    <property type="project" value="UniProtKB-KW"/>
</dbReference>
<evidence type="ECO:0000256" key="7">
    <source>
        <dbReference type="ARBA" id="ARBA00022691"/>
    </source>
</evidence>
<comment type="catalytic activity">
    <reaction evidence="15">
        <text>uridine(34) in tRNA + acetyl-CoA + S-adenosyl-L-methionine + H2O = 5-(carboxymethyl)uridine(34) in tRNA + 5'-deoxyadenosine + L-methionine + CoA + 2 H(+)</text>
        <dbReference type="Rhea" id="RHEA:61020"/>
        <dbReference type="Rhea" id="RHEA-COMP:10407"/>
        <dbReference type="Rhea" id="RHEA-COMP:11727"/>
        <dbReference type="ChEBI" id="CHEBI:15377"/>
        <dbReference type="ChEBI" id="CHEBI:15378"/>
        <dbReference type="ChEBI" id="CHEBI:17319"/>
        <dbReference type="ChEBI" id="CHEBI:57287"/>
        <dbReference type="ChEBI" id="CHEBI:57288"/>
        <dbReference type="ChEBI" id="CHEBI:57844"/>
        <dbReference type="ChEBI" id="CHEBI:59789"/>
        <dbReference type="ChEBI" id="CHEBI:65315"/>
        <dbReference type="ChEBI" id="CHEBI:74882"/>
        <dbReference type="EC" id="2.3.1.311"/>
    </reaction>
    <physiologicalReaction direction="left-to-right" evidence="15">
        <dbReference type="Rhea" id="RHEA:61021"/>
    </physiologicalReaction>
</comment>
<evidence type="ECO:0000256" key="1">
    <source>
        <dbReference type="ARBA" id="ARBA00001966"/>
    </source>
</evidence>
<dbReference type="InterPro" id="IPR058240">
    <property type="entry name" value="rSAM_sf"/>
</dbReference>
<evidence type="ECO:0000256" key="8">
    <source>
        <dbReference type="ARBA" id="ARBA00022694"/>
    </source>
</evidence>
<keyword evidence="13" id="KW-0012">Acyltransferase</keyword>
<dbReference type="GO" id="GO:0002926">
    <property type="term" value="P:tRNA wobble base 5-methoxycarbonylmethyl-2-thiouridinylation"/>
    <property type="evidence" value="ECO:0007669"/>
    <property type="project" value="TreeGrafter"/>
</dbReference>
<reference evidence="17" key="1">
    <citation type="journal article" date="2020" name="Nature">
        <title>Giant virus diversity and host interactions through global metagenomics.</title>
        <authorList>
            <person name="Schulz F."/>
            <person name="Roux S."/>
            <person name="Paez-Espino D."/>
            <person name="Jungbluth S."/>
            <person name="Walsh D.A."/>
            <person name="Denef V.J."/>
            <person name="McMahon K.D."/>
            <person name="Konstantinidis K.T."/>
            <person name="Eloe-Fadrosh E.A."/>
            <person name="Kyrpides N.C."/>
            <person name="Woyke T."/>
        </authorList>
    </citation>
    <scope>NUCLEOTIDE SEQUENCE</scope>
    <source>
        <strain evidence="17">GVMAG-M-3300023174-129</strain>
    </source>
</reference>
<dbReference type="Gene3D" id="3.40.630.30">
    <property type="match status" value="1"/>
</dbReference>
<dbReference type="PANTHER" id="PTHR11135:SF2">
    <property type="entry name" value="ELONGATOR COMPLEX PROTEIN 3"/>
    <property type="match status" value="1"/>
</dbReference>
<evidence type="ECO:0000313" key="17">
    <source>
        <dbReference type="EMBL" id="QHT12095.1"/>
    </source>
</evidence>
<dbReference type="SFLD" id="SFLDF00344">
    <property type="entry name" value="ELP3-like"/>
    <property type="match status" value="1"/>
</dbReference>
<evidence type="ECO:0000256" key="10">
    <source>
        <dbReference type="ARBA" id="ARBA00022884"/>
    </source>
</evidence>
<dbReference type="GO" id="GO:0106261">
    <property type="term" value="F:tRNA uridine(34) acetyltransferase activity"/>
    <property type="evidence" value="ECO:0007669"/>
    <property type="project" value="UniProtKB-EC"/>
</dbReference>
<evidence type="ECO:0000256" key="6">
    <source>
        <dbReference type="ARBA" id="ARBA00022679"/>
    </source>
</evidence>
<organism evidence="17">
    <name type="scientific">viral metagenome</name>
    <dbReference type="NCBI Taxonomy" id="1070528"/>
    <lineage>
        <taxon>unclassified sequences</taxon>
        <taxon>metagenomes</taxon>
        <taxon>organismal metagenomes</taxon>
    </lineage>
</organism>
<name>A0A6C0D8V2_9ZZZZ</name>
<dbReference type="InterPro" id="IPR039661">
    <property type="entry name" value="ELP3"/>
</dbReference>
<keyword evidence="9" id="KW-0479">Metal-binding</keyword>
<evidence type="ECO:0000256" key="4">
    <source>
        <dbReference type="ARBA" id="ARBA00022485"/>
    </source>
</evidence>
<dbReference type="GO" id="GO:0005634">
    <property type="term" value="C:nucleus"/>
    <property type="evidence" value="ECO:0007669"/>
    <property type="project" value="TreeGrafter"/>
</dbReference>
<dbReference type="EC" id="2.3.1.311" evidence="14"/>
<protein>
    <recommendedName>
        <fullName evidence="14">tRNA carboxymethyluridine synthase</fullName>
        <ecNumber evidence="14">2.3.1.311</ecNumber>
    </recommendedName>
</protein>
<dbReference type="GO" id="GO:0005737">
    <property type="term" value="C:cytoplasm"/>
    <property type="evidence" value="ECO:0007669"/>
    <property type="project" value="TreeGrafter"/>
</dbReference>
<dbReference type="SFLD" id="SFLDS00029">
    <property type="entry name" value="Radical_SAM"/>
    <property type="match status" value="1"/>
</dbReference>
<dbReference type="Gene3D" id="3.80.30.20">
    <property type="entry name" value="tm_1862 like domain"/>
    <property type="match status" value="1"/>
</dbReference>
<dbReference type="GO" id="GO:0033588">
    <property type="term" value="C:elongator holoenzyme complex"/>
    <property type="evidence" value="ECO:0007669"/>
    <property type="project" value="TreeGrafter"/>
</dbReference>
<dbReference type="Pfam" id="PF16199">
    <property type="entry name" value="Radical_SAM_C"/>
    <property type="match status" value="1"/>
</dbReference>
<dbReference type="GO" id="GO:0046872">
    <property type="term" value="F:metal ion binding"/>
    <property type="evidence" value="ECO:0007669"/>
    <property type="project" value="UniProtKB-KW"/>
</dbReference>
<dbReference type="InterPro" id="IPR006638">
    <property type="entry name" value="Elp3/MiaA/NifB-like_rSAM"/>
</dbReference>
<keyword evidence="6" id="KW-0808">Transferase</keyword>
<sequence length="609" mass="70165">MSNDIENIVSEKFKSNIDQDELTEFVEELIITPDEKIDSTMRKLKRQYQMNPSKQEIHKIFREKFSSRKISPKMRKYMIKKQVRSNSGVLVVTIVLAPNKFSCKYDCAYCPQETDLEGNPTQPRSYLSNEPAMLRALESNFDVKGQFNSRIGAYKATGNISETSSKIGSISETSSKIEVIFSGGTWESYPLEYREQVIRELYWAANSVEVERESKTLEEEITINETSTYRIIGFTLETRPDNIRPETIQQYRRWGVTRIQIGVQHYDDAILKKVNRKCYTKHTIEAIRLLKQAGFKVVVHLMPDLPGSSPEQDKWMFEQAITNPDLQFDDIKIYPTAVVQTFDDKHIVKSKILDLYNSGEFKPYSEKNIQDLIDVCLYYKTNMNPWVRIQRLVRDIPTQDIAAGYNGISNLRQVIHTQMKKKGLKCNCIRCNEIGDLEHDNHKPILAVRRYTASQGTEYHISIEAHTMDTYQKLIYYLILAWNFIRLFVSQKHSYWNGDLASYIGLYGFLRMRFDPAPGGKEDEIFIPELQGCALIREVHVYGTSMGVGVEGSGSQHKGHGKWLMATAEQIALDAGYKKVAVIAGVGTREYYKNKCGYHLEGTYMVKYI</sequence>
<dbReference type="PANTHER" id="PTHR11135">
    <property type="entry name" value="HISTONE ACETYLTRANSFERASE-RELATED"/>
    <property type="match status" value="1"/>
</dbReference>
<evidence type="ECO:0000256" key="11">
    <source>
        <dbReference type="ARBA" id="ARBA00023004"/>
    </source>
</evidence>
<feature type="domain" description="Elp3/MiaA/NifB-like radical SAM core" evidence="16">
    <location>
        <begin position="91"/>
        <end position="375"/>
    </location>
</feature>
<accession>A0A6C0D8V2</accession>
<dbReference type="SFLD" id="SFLDG01086">
    <property type="entry name" value="elongater_protein-like"/>
    <property type="match status" value="1"/>
</dbReference>
<keyword evidence="7" id="KW-0949">S-adenosyl-L-methionine</keyword>
<keyword evidence="5" id="KW-0820">tRNA-binding</keyword>
<evidence type="ECO:0000259" key="16">
    <source>
        <dbReference type="SMART" id="SM00729"/>
    </source>
</evidence>
<dbReference type="InterPro" id="IPR016181">
    <property type="entry name" value="Acyl_CoA_acyltransferase"/>
</dbReference>
<dbReference type="GO" id="GO:0000049">
    <property type="term" value="F:tRNA binding"/>
    <property type="evidence" value="ECO:0007669"/>
    <property type="project" value="UniProtKB-KW"/>
</dbReference>
<evidence type="ECO:0000256" key="15">
    <source>
        <dbReference type="ARBA" id="ARBA00047372"/>
    </source>
</evidence>
<keyword evidence="4" id="KW-0004">4Fe-4S</keyword>
<comment type="cofactor">
    <cofactor evidence="1">
        <name>[4Fe-4S] cluster</name>
        <dbReference type="ChEBI" id="CHEBI:49883"/>
    </cofactor>
</comment>
<evidence type="ECO:0000256" key="2">
    <source>
        <dbReference type="ARBA" id="ARBA00005217"/>
    </source>
</evidence>
<keyword evidence="12" id="KW-0411">Iron-sulfur</keyword>
<dbReference type="Pfam" id="PF04055">
    <property type="entry name" value="Radical_SAM"/>
    <property type="match status" value="1"/>
</dbReference>
<comment type="similarity">
    <text evidence="3">Belongs to the ELP3 family.</text>
</comment>
<dbReference type="SUPFAM" id="SSF102114">
    <property type="entry name" value="Radical SAM enzymes"/>
    <property type="match status" value="1"/>
</dbReference>
<keyword evidence="11" id="KW-0408">Iron</keyword>
<evidence type="ECO:0000256" key="13">
    <source>
        <dbReference type="ARBA" id="ARBA00023315"/>
    </source>
</evidence>
<dbReference type="InterPro" id="IPR023404">
    <property type="entry name" value="rSAM_horseshoe"/>
</dbReference>
<dbReference type="EMBL" id="MN739541">
    <property type="protein sequence ID" value="QHT12095.1"/>
    <property type="molecule type" value="Genomic_DNA"/>
</dbReference>
<evidence type="ECO:0000256" key="5">
    <source>
        <dbReference type="ARBA" id="ARBA00022555"/>
    </source>
</evidence>
<keyword evidence="8" id="KW-0819">tRNA processing</keyword>
<proteinExistence type="inferred from homology"/>
<evidence type="ECO:0000256" key="3">
    <source>
        <dbReference type="ARBA" id="ARBA00005494"/>
    </source>
</evidence>
<evidence type="ECO:0000256" key="12">
    <source>
        <dbReference type="ARBA" id="ARBA00023014"/>
    </source>
</evidence>
<evidence type="ECO:0000256" key="9">
    <source>
        <dbReference type="ARBA" id="ARBA00022723"/>
    </source>
</evidence>
<evidence type="ECO:0000256" key="14">
    <source>
        <dbReference type="ARBA" id="ARBA00044771"/>
    </source>
</evidence>
<dbReference type="SMART" id="SM00729">
    <property type="entry name" value="Elp3"/>
    <property type="match status" value="1"/>
</dbReference>